<accession>A0A6A5JZL2</accession>
<proteinExistence type="predicted"/>
<protein>
    <submittedName>
        <fullName evidence="2">HET-domain-containing protein</fullName>
    </submittedName>
</protein>
<name>A0A6A5JZL2_9PLEO</name>
<feature type="domain" description="Heterokaryon incompatibility" evidence="1">
    <location>
        <begin position="230"/>
        <end position="396"/>
    </location>
</feature>
<evidence type="ECO:0000313" key="2">
    <source>
        <dbReference type="EMBL" id="KAF1829959.1"/>
    </source>
</evidence>
<reference evidence="2" key="1">
    <citation type="submission" date="2020-01" db="EMBL/GenBank/DDBJ databases">
        <authorList>
            <consortium name="DOE Joint Genome Institute"/>
            <person name="Haridas S."/>
            <person name="Albert R."/>
            <person name="Binder M."/>
            <person name="Bloem J."/>
            <person name="Labutti K."/>
            <person name="Salamov A."/>
            <person name="Andreopoulos B."/>
            <person name="Baker S.E."/>
            <person name="Barry K."/>
            <person name="Bills G."/>
            <person name="Bluhm B.H."/>
            <person name="Cannon C."/>
            <person name="Castanera R."/>
            <person name="Culley D.E."/>
            <person name="Daum C."/>
            <person name="Ezra D."/>
            <person name="Gonzalez J.B."/>
            <person name="Henrissat B."/>
            <person name="Kuo A."/>
            <person name="Liang C."/>
            <person name="Lipzen A."/>
            <person name="Lutzoni F."/>
            <person name="Magnuson J."/>
            <person name="Mondo S."/>
            <person name="Nolan M."/>
            <person name="Ohm R."/>
            <person name="Pangilinan J."/>
            <person name="Park H.-J."/>
            <person name="Ramirez L."/>
            <person name="Alfaro M."/>
            <person name="Sun H."/>
            <person name="Tritt A."/>
            <person name="Yoshinaga Y."/>
            <person name="Zwiers L.-H."/>
            <person name="Turgeon B.G."/>
            <person name="Goodwin S.B."/>
            <person name="Spatafora J.W."/>
            <person name="Crous P.W."/>
            <person name="Grigoriev I.V."/>
        </authorList>
    </citation>
    <scope>NUCLEOTIDE SEQUENCE</scope>
    <source>
        <strain evidence="2">P77</strain>
    </source>
</reference>
<dbReference type="PANTHER" id="PTHR33112:SF16">
    <property type="entry name" value="HETEROKARYON INCOMPATIBILITY DOMAIN-CONTAINING PROTEIN"/>
    <property type="match status" value="1"/>
</dbReference>
<evidence type="ECO:0000259" key="1">
    <source>
        <dbReference type="Pfam" id="PF06985"/>
    </source>
</evidence>
<dbReference type="EMBL" id="ML975416">
    <property type="protein sequence ID" value="KAF1829959.1"/>
    <property type="molecule type" value="Genomic_DNA"/>
</dbReference>
<dbReference type="InterPro" id="IPR010730">
    <property type="entry name" value="HET"/>
</dbReference>
<organism evidence="2 3">
    <name type="scientific">Decorospora gaudefroyi</name>
    <dbReference type="NCBI Taxonomy" id="184978"/>
    <lineage>
        <taxon>Eukaryota</taxon>
        <taxon>Fungi</taxon>
        <taxon>Dikarya</taxon>
        <taxon>Ascomycota</taxon>
        <taxon>Pezizomycotina</taxon>
        <taxon>Dothideomycetes</taxon>
        <taxon>Pleosporomycetidae</taxon>
        <taxon>Pleosporales</taxon>
        <taxon>Pleosporineae</taxon>
        <taxon>Pleosporaceae</taxon>
        <taxon>Decorospora</taxon>
    </lineage>
</organism>
<dbReference type="PANTHER" id="PTHR33112">
    <property type="entry name" value="DOMAIN PROTEIN, PUTATIVE-RELATED"/>
    <property type="match status" value="1"/>
</dbReference>
<keyword evidence="3" id="KW-1185">Reference proteome</keyword>
<evidence type="ECO:0000313" key="3">
    <source>
        <dbReference type="Proteomes" id="UP000800040"/>
    </source>
</evidence>
<dbReference type="OrthoDB" id="3691074at2759"/>
<gene>
    <name evidence="2" type="ORF">BDW02DRAFT_535119</name>
</gene>
<dbReference type="Proteomes" id="UP000800040">
    <property type="component" value="Unassembled WGS sequence"/>
</dbReference>
<dbReference type="AlphaFoldDB" id="A0A6A5JZL2"/>
<dbReference type="Pfam" id="PF06985">
    <property type="entry name" value="HET"/>
    <property type="match status" value="1"/>
</dbReference>
<sequence>MAGLPPSDEPSETVHTLCERCSALSFDDSIFSDYVDENSSTLFSQAADDRDGQTIELYELSDRYPQLPNLTASAESGCAFCGLLRDATLRLNYLTEGCHITYHLQYLWRPKWAPELGLYALRANLSVAHVVDMHDDIEISGKSSLAFFVESEGECKNWLQTLQSPHQRALCKENVNWILEHLQNDDQKFGNDLQLDFVPTRLVDVGFAGGSDGIRLVDTTEWAVPSYLQYVALSYCWGGPSEAAQQLRSTSLSVQQHCHRIPPEKLPWAIQDAVKVTRALCIRYLWVDALCIIQGDEKDWARESRNMGLVYSNAYVTICALSSSKCTESFLDRPNRVRVPFGSSIKPELSGMIQFHPYPQHGSSMQYDAFQDLGPEFRWLEESNSTWTNRGWTLQESQMSPRKLLFGYSRIHLSLRKIDVTEMKIGEEPNSDPSVHNVLIDFHAHGDRSPVYEWWTAHGSDFEDRKLSDRRDKFPAMSGLAKVIADTIQDEYVAGLWKGDLIRGLLWETTVKCIPESQTQHLQRCVRPGSSTYISPSWSWMAKDAYLEWPNAHEHSISSECKSIRAWCQPESADLNPYGRITDARVYADAKYVRINADLELIPPTSNSRQWRAVLDDSTVAICSLDWTMPDEVDTLALDNAYMLLLGSHIGSNHIKSLTEYVLRECLPDVEKGLETQCAVASHGGRDAWGLLIHPIGHGQFVRMGSFVIPANVGGLGPFEDGEWNSVELL</sequence>